<dbReference type="GO" id="GO:0000981">
    <property type="term" value="F:DNA-binding transcription factor activity, RNA polymerase II-specific"/>
    <property type="evidence" value="ECO:0007669"/>
    <property type="project" value="InterPro"/>
</dbReference>
<comment type="caution">
    <text evidence="9">The sequence shown here is derived from an EMBL/GenBank/DDBJ whole genome shotgun (WGS) entry which is preliminary data.</text>
</comment>
<dbReference type="GeneID" id="37061875"/>
<dbReference type="GO" id="GO:0009893">
    <property type="term" value="P:positive regulation of metabolic process"/>
    <property type="evidence" value="ECO:0007669"/>
    <property type="project" value="UniProtKB-ARBA"/>
</dbReference>
<dbReference type="Proteomes" id="UP000247233">
    <property type="component" value="Unassembled WGS sequence"/>
</dbReference>
<evidence type="ECO:0000256" key="2">
    <source>
        <dbReference type="ARBA" id="ARBA00022833"/>
    </source>
</evidence>
<evidence type="ECO:0000256" key="6">
    <source>
        <dbReference type="ARBA" id="ARBA00023242"/>
    </source>
</evidence>
<feature type="compositionally biased region" description="Low complexity" evidence="7">
    <location>
        <begin position="105"/>
        <end position="114"/>
    </location>
</feature>
<dbReference type="OrthoDB" id="1600564at2759"/>
<keyword evidence="6" id="KW-0539">Nucleus</keyword>
<reference evidence="9 10" key="1">
    <citation type="submission" date="2016-12" db="EMBL/GenBank/DDBJ databases">
        <title>The genomes of Aspergillus section Nigri reveals drivers in fungal speciation.</title>
        <authorList>
            <consortium name="DOE Joint Genome Institute"/>
            <person name="Vesth T.C."/>
            <person name="Nybo J."/>
            <person name="Theobald S."/>
            <person name="Brandl J."/>
            <person name="Frisvad J.C."/>
            <person name="Nielsen K.F."/>
            <person name="Lyhne E.K."/>
            <person name="Kogle M.E."/>
            <person name="Kuo A."/>
            <person name="Riley R."/>
            <person name="Clum A."/>
            <person name="Nolan M."/>
            <person name="Lipzen A."/>
            <person name="Salamov A."/>
            <person name="Henrissat B."/>
            <person name="Wiebenga A."/>
            <person name="De Vries R.P."/>
            <person name="Grigoriev I.V."/>
            <person name="Mortensen U.H."/>
            <person name="Andersen M.R."/>
            <person name="Baker S.E."/>
        </authorList>
    </citation>
    <scope>NUCLEOTIDE SEQUENCE [LARGE SCALE GENOMIC DNA]</scope>
    <source>
        <strain evidence="9 10">CBS 117.55</strain>
    </source>
</reference>
<sequence>MDPSPQYDLAPAPYGHACMNCSQSKCKCILPKGGGRCQRCQRLNKECRPSAFHRRQTSRRSSKTGRLEKKLDDLVTLLRAKEQSADGPVGKYAGLIEELRGAPETQTQTQTQTQAQSHARISRTVSPVERTMGVGYMTPATGNSQDRHGLGRSSVDPTPAQAEEYLDVFATQKLPYFPLLCFPPNTTAQQLQNERPFLWLCIMAVVSKSSRQRSALCDKVRDTVAQRMVHEFVGRDLDFLLGLLVFMAWSNQQVFRKLNMSVFGEFAKTVVFELTLNKPPLSDGALLICNLQPTPEEVPPAPPVRTMEERRAVLACFLLTSMVSLFLQKIDPLRWTPHMDECLHVLSEHPECLNDEVLIHQVRLQLINEKIHLSDWHGGLAATHEPLKAPTSLYLHAMESQLGAAQNKLSLHSQRYKIIHLHHLNTALTLHESSLLPQTASLPFHPPNLNFQALENLHASLNAVKAWLATFLALPPSEYTNFPFSIFVHLARNLAALYRLSTLDDPAWDKAYVRREVDIMWAMDRLIGNLGLAAEEARSVGGEDVVFYSIEKYDSLRRAWGGEVGVGGGSGVAVNTATTAAATAATATATATATSTGCGVGDGPRMGLMEAEVQPEIQDLGSVGLGTGFDDWFSDFLNSMVQ</sequence>
<dbReference type="GO" id="GO:0005634">
    <property type="term" value="C:nucleus"/>
    <property type="evidence" value="ECO:0007669"/>
    <property type="project" value="UniProtKB-SubCell"/>
</dbReference>
<dbReference type="InterPro" id="IPR051089">
    <property type="entry name" value="prtT"/>
</dbReference>
<dbReference type="CDD" id="cd00067">
    <property type="entry name" value="GAL4"/>
    <property type="match status" value="1"/>
</dbReference>
<keyword evidence="2" id="KW-0862">Zinc</keyword>
<evidence type="ECO:0000256" key="1">
    <source>
        <dbReference type="ARBA" id="ARBA00004123"/>
    </source>
</evidence>
<dbReference type="PANTHER" id="PTHR31845">
    <property type="entry name" value="FINGER DOMAIN PROTEIN, PUTATIVE-RELATED"/>
    <property type="match status" value="1"/>
</dbReference>
<keyword evidence="10" id="KW-1185">Reference proteome</keyword>
<keyword evidence="5" id="KW-0804">Transcription</keyword>
<keyword evidence="4" id="KW-0238">DNA-binding</keyword>
<accession>A0A317VAF1</accession>
<dbReference type="RefSeq" id="XP_025395881.1">
    <property type="nucleotide sequence ID" value="XM_025539638.1"/>
</dbReference>
<feature type="domain" description="Zn(2)-C6 fungal-type" evidence="8">
    <location>
        <begin position="17"/>
        <end position="47"/>
    </location>
</feature>
<comment type="subcellular location">
    <subcellularLocation>
        <location evidence="1">Nucleus</location>
    </subcellularLocation>
</comment>
<feature type="region of interest" description="Disordered" evidence="7">
    <location>
        <begin position="103"/>
        <end position="123"/>
    </location>
</feature>
<evidence type="ECO:0000313" key="10">
    <source>
        <dbReference type="Proteomes" id="UP000247233"/>
    </source>
</evidence>
<evidence type="ECO:0000256" key="7">
    <source>
        <dbReference type="SAM" id="MobiDB-lite"/>
    </source>
</evidence>
<dbReference type="SUPFAM" id="SSF57701">
    <property type="entry name" value="Zn2/Cys6 DNA-binding domain"/>
    <property type="match status" value="1"/>
</dbReference>
<evidence type="ECO:0000256" key="3">
    <source>
        <dbReference type="ARBA" id="ARBA00023015"/>
    </source>
</evidence>
<dbReference type="PROSITE" id="PS00463">
    <property type="entry name" value="ZN2_CY6_FUNGAL_1"/>
    <property type="match status" value="1"/>
</dbReference>
<dbReference type="GO" id="GO:0000976">
    <property type="term" value="F:transcription cis-regulatory region binding"/>
    <property type="evidence" value="ECO:0007669"/>
    <property type="project" value="TreeGrafter"/>
</dbReference>
<organism evidence="9 10">
    <name type="scientific">Aspergillus heteromorphus CBS 117.55</name>
    <dbReference type="NCBI Taxonomy" id="1448321"/>
    <lineage>
        <taxon>Eukaryota</taxon>
        <taxon>Fungi</taxon>
        <taxon>Dikarya</taxon>
        <taxon>Ascomycota</taxon>
        <taxon>Pezizomycotina</taxon>
        <taxon>Eurotiomycetes</taxon>
        <taxon>Eurotiomycetidae</taxon>
        <taxon>Eurotiales</taxon>
        <taxon>Aspergillaceae</taxon>
        <taxon>Aspergillus</taxon>
        <taxon>Aspergillus subgen. Circumdati</taxon>
    </lineage>
</organism>
<name>A0A317VAF1_9EURO</name>
<dbReference type="InterPro" id="IPR036864">
    <property type="entry name" value="Zn2-C6_fun-type_DNA-bd_sf"/>
</dbReference>
<dbReference type="InterPro" id="IPR001138">
    <property type="entry name" value="Zn2Cys6_DnaBD"/>
</dbReference>
<keyword evidence="3" id="KW-0805">Transcription regulation</keyword>
<dbReference type="GO" id="GO:0008270">
    <property type="term" value="F:zinc ion binding"/>
    <property type="evidence" value="ECO:0007669"/>
    <property type="project" value="InterPro"/>
</dbReference>
<dbReference type="Gene3D" id="4.10.240.10">
    <property type="entry name" value="Zn(2)-C6 fungal-type DNA-binding domain"/>
    <property type="match status" value="1"/>
</dbReference>
<evidence type="ECO:0000259" key="8">
    <source>
        <dbReference type="PROSITE" id="PS00463"/>
    </source>
</evidence>
<dbReference type="PANTHER" id="PTHR31845:SF32">
    <property type="entry name" value="MISCELLANEOUS ZN(II)2CYS6 TRANSCRIPTION FACTOR (EUROFUNG)-RELATED"/>
    <property type="match status" value="1"/>
</dbReference>
<evidence type="ECO:0000256" key="5">
    <source>
        <dbReference type="ARBA" id="ARBA00023163"/>
    </source>
</evidence>
<dbReference type="STRING" id="1448321.A0A317VAF1"/>
<evidence type="ECO:0000256" key="4">
    <source>
        <dbReference type="ARBA" id="ARBA00023125"/>
    </source>
</evidence>
<dbReference type="VEuPathDB" id="FungiDB:BO70DRAFT_299324"/>
<dbReference type="AlphaFoldDB" id="A0A317VAF1"/>
<evidence type="ECO:0000313" key="9">
    <source>
        <dbReference type="EMBL" id="PWY70281.1"/>
    </source>
</evidence>
<gene>
    <name evidence="9" type="ORF">BO70DRAFT_299324</name>
</gene>
<dbReference type="EMBL" id="MSFL01000031">
    <property type="protein sequence ID" value="PWY70281.1"/>
    <property type="molecule type" value="Genomic_DNA"/>
</dbReference>
<proteinExistence type="predicted"/>
<protein>
    <recommendedName>
        <fullName evidence="8">Zn(2)-C6 fungal-type domain-containing protein</fullName>
    </recommendedName>
</protein>